<keyword evidence="2" id="KW-1185">Reference proteome</keyword>
<dbReference type="OrthoDB" id="10319912at2759"/>
<dbReference type="GO" id="GO:0003743">
    <property type="term" value="F:translation initiation factor activity"/>
    <property type="evidence" value="ECO:0007669"/>
    <property type="project" value="InterPro"/>
</dbReference>
<dbReference type="InterPro" id="IPR001040">
    <property type="entry name" value="TIF_eIF_4E"/>
</dbReference>
<organism evidence="1 2">
    <name type="scientific">Trichinella spiralis</name>
    <name type="common">Trichina worm</name>
    <dbReference type="NCBI Taxonomy" id="6334"/>
    <lineage>
        <taxon>Eukaryota</taxon>
        <taxon>Metazoa</taxon>
        <taxon>Ecdysozoa</taxon>
        <taxon>Nematoda</taxon>
        <taxon>Enoplea</taxon>
        <taxon>Dorylaimia</taxon>
        <taxon>Trichinellida</taxon>
        <taxon>Trichinellidae</taxon>
        <taxon>Trichinella</taxon>
    </lineage>
</organism>
<name>A0A0V1BN34_TRISP</name>
<proteinExistence type="predicted"/>
<evidence type="ECO:0008006" key="3">
    <source>
        <dbReference type="Google" id="ProtNLM"/>
    </source>
</evidence>
<comment type="caution">
    <text evidence="1">The sequence shown here is derived from an EMBL/GenBank/DDBJ whole genome shotgun (WGS) entry which is preliminary data.</text>
</comment>
<dbReference type="Gene3D" id="3.30.760.10">
    <property type="entry name" value="RNA Cap, Translation Initiation Factor Eif4e"/>
    <property type="match status" value="1"/>
</dbReference>
<dbReference type="Proteomes" id="UP000054776">
    <property type="component" value="Unassembled WGS sequence"/>
</dbReference>
<dbReference type="AlphaFoldDB" id="A0A0V1BN34"/>
<gene>
    <name evidence="1" type="ORF">T01_12602</name>
</gene>
<dbReference type="InterPro" id="IPR023398">
    <property type="entry name" value="TIF_eIF4e-like"/>
</dbReference>
<dbReference type="SUPFAM" id="SSF55418">
    <property type="entry name" value="eIF4e-like"/>
    <property type="match status" value="1"/>
</dbReference>
<evidence type="ECO:0000313" key="2">
    <source>
        <dbReference type="Proteomes" id="UP000054776"/>
    </source>
</evidence>
<accession>A0A0V1BN34</accession>
<dbReference type="STRING" id="6334.A0A0V1BN34"/>
<evidence type="ECO:0000313" key="1">
    <source>
        <dbReference type="EMBL" id="KRY38220.1"/>
    </source>
</evidence>
<dbReference type="GO" id="GO:0003723">
    <property type="term" value="F:RNA binding"/>
    <property type="evidence" value="ECO:0007669"/>
    <property type="project" value="InterPro"/>
</dbReference>
<protein>
    <recommendedName>
        <fullName evidence="3">Eukaryotic translation initiation factor 4E</fullName>
    </recommendedName>
</protein>
<dbReference type="EMBL" id="JYDH01000027">
    <property type="protein sequence ID" value="KRY38220.1"/>
    <property type="molecule type" value="Genomic_DNA"/>
</dbReference>
<dbReference type="InParanoid" id="A0A0V1BN34"/>
<sequence>MSDSMEAVIKTGDAAVVSECGYSLSCCVEMKHYEIVATHFDLFKVIVNITAPLEKPTKPLQYFFENSVMPMWEDYENIGGCRCAVVMKKKKKHGEAAQILFINLCNMAISSQKCLVMEHVNSIVFSYSLKGFKVAVWVNKWMHLDDLNVLKDKLMQITEGNCRFYCKLNPTFLKKAEALEE</sequence>
<reference evidence="1 2" key="1">
    <citation type="submission" date="2015-01" db="EMBL/GenBank/DDBJ databases">
        <title>Evolution of Trichinella species and genotypes.</title>
        <authorList>
            <person name="Korhonen P.K."/>
            <person name="Edoardo P."/>
            <person name="Giuseppe L.R."/>
            <person name="Gasser R.B."/>
        </authorList>
    </citation>
    <scope>NUCLEOTIDE SEQUENCE [LARGE SCALE GENOMIC DNA]</scope>
    <source>
        <strain evidence="1">ISS3</strain>
    </source>
</reference>
<dbReference type="Pfam" id="PF01652">
    <property type="entry name" value="IF4E"/>
    <property type="match status" value="1"/>
</dbReference>